<dbReference type="GO" id="GO:0004222">
    <property type="term" value="F:metalloendopeptidase activity"/>
    <property type="evidence" value="ECO:0007669"/>
    <property type="project" value="InterPro"/>
</dbReference>
<dbReference type="EMBL" id="WFKK01000081">
    <property type="protein sequence ID" value="KAB7884520.1"/>
    <property type="molecule type" value="Genomic_DNA"/>
</dbReference>
<feature type="signal peptide" evidence="6">
    <location>
        <begin position="1"/>
        <end position="18"/>
    </location>
</feature>
<protein>
    <submittedName>
        <fullName evidence="8">Matrixin family metalloprotease</fullName>
    </submittedName>
</protein>
<proteinExistence type="predicted"/>
<gene>
    <name evidence="9" type="ORF">GBG18_08180</name>
    <name evidence="8" type="ORF">GBG19_15620</name>
</gene>
<dbReference type="Gene3D" id="3.40.390.10">
    <property type="entry name" value="Collagenase (Catalytic Domain)"/>
    <property type="match status" value="1"/>
</dbReference>
<dbReference type="SUPFAM" id="SSF55486">
    <property type="entry name" value="Metalloproteases ('zincins'), catalytic domain"/>
    <property type="match status" value="1"/>
</dbReference>
<organism evidence="8 11">
    <name type="scientific">Poseidonibacter ostreae</name>
    <dbReference type="NCBI Taxonomy" id="2654171"/>
    <lineage>
        <taxon>Bacteria</taxon>
        <taxon>Pseudomonadati</taxon>
        <taxon>Campylobacterota</taxon>
        <taxon>Epsilonproteobacteria</taxon>
        <taxon>Campylobacterales</taxon>
        <taxon>Arcobacteraceae</taxon>
        <taxon>Poseidonibacter</taxon>
    </lineage>
</organism>
<dbReference type="GO" id="GO:0031012">
    <property type="term" value="C:extracellular matrix"/>
    <property type="evidence" value="ECO:0007669"/>
    <property type="project" value="InterPro"/>
</dbReference>
<evidence type="ECO:0000256" key="5">
    <source>
        <dbReference type="SAM" id="Coils"/>
    </source>
</evidence>
<dbReference type="Proteomes" id="UP000461010">
    <property type="component" value="Unassembled WGS sequence"/>
</dbReference>
<sequence length="312" mass="37119">MFTKIILPILLLSTFCNASFEKIKIGKIDNYYKDKINYQEVRNILDEIEHTFESQLNMNIFDYSNDGKVIDILYVPSSKLEKRIDRKIQRLKLKKAKIEKIQNSLLKRLEYINKQKEFIEEEHLILNKKIKTLNDYVKEVNKQKNFSKQEYTKIKAYIKEQQTKVKSYTNTFKRNQRKIQSKVNLYNQKVNLQNSLIRDFNRLNNEVERMNRSFKKVKGNAFGIKEVTSKIFYKDGKRVKEKSVKNIMNKIEIYGFESRNELKAIIAHEIAHLVGIPHIDDKDALMNPILQKNQINQLSLTQSDILNFKKNF</sequence>
<reference evidence="10 11" key="1">
    <citation type="submission" date="2019-10" db="EMBL/GenBank/DDBJ databases">
        <title>Poseidonibacter ostreae sp. nov., isolated from the gut of the Ostrea denselamellosa.</title>
        <authorList>
            <person name="Choi A."/>
        </authorList>
    </citation>
    <scope>NUCLEOTIDE SEQUENCE [LARGE SCALE GENOMIC DNA]</scope>
    <source>
        <strain evidence="8 11">SJOD-M-33</strain>
        <strain evidence="9 10">SJOD-M-5</strain>
    </source>
</reference>
<evidence type="ECO:0000313" key="8">
    <source>
        <dbReference type="EMBL" id="KAB7884520.1"/>
    </source>
</evidence>
<evidence type="ECO:0000256" key="1">
    <source>
        <dbReference type="ARBA" id="ARBA00022670"/>
    </source>
</evidence>
<keyword evidence="6" id="KW-0732">Signal</keyword>
<dbReference type="Pfam" id="PF00413">
    <property type="entry name" value="Peptidase_M10"/>
    <property type="match status" value="1"/>
</dbReference>
<keyword evidence="5" id="KW-0175">Coiled coil</keyword>
<dbReference type="GO" id="GO:0006508">
    <property type="term" value="P:proteolysis"/>
    <property type="evidence" value="ECO:0007669"/>
    <property type="project" value="UniProtKB-KW"/>
</dbReference>
<evidence type="ECO:0000313" key="10">
    <source>
        <dbReference type="Proteomes" id="UP000461010"/>
    </source>
</evidence>
<evidence type="ECO:0000313" key="9">
    <source>
        <dbReference type="EMBL" id="KAB7890705.1"/>
    </source>
</evidence>
<dbReference type="AlphaFoldDB" id="A0A6L4WNB6"/>
<keyword evidence="1" id="KW-0645">Protease</keyword>
<feature type="chain" id="PRO_5026698768" evidence="6">
    <location>
        <begin position="19"/>
        <end position="312"/>
    </location>
</feature>
<dbReference type="InterPro" id="IPR024079">
    <property type="entry name" value="MetalloPept_cat_dom_sf"/>
</dbReference>
<evidence type="ECO:0000313" key="11">
    <source>
        <dbReference type="Proteomes" id="UP000472839"/>
    </source>
</evidence>
<evidence type="ECO:0000256" key="3">
    <source>
        <dbReference type="ARBA" id="ARBA00022801"/>
    </source>
</evidence>
<keyword evidence="4" id="KW-0862">Zinc</keyword>
<evidence type="ECO:0000259" key="7">
    <source>
        <dbReference type="Pfam" id="PF00413"/>
    </source>
</evidence>
<feature type="domain" description="Peptidase M10 metallopeptidase" evidence="7">
    <location>
        <begin position="170"/>
        <end position="308"/>
    </location>
</feature>
<keyword evidence="3" id="KW-0378">Hydrolase</keyword>
<evidence type="ECO:0000256" key="6">
    <source>
        <dbReference type="SAM" id="SignalP"/>
    </source>
</evidence>
<accession>A0A6L4WNB6</accession>
<name>A0A6L4WNB6_9BACT</name>
<dbReference type="RefSeq" id="WP_152190084.1">
    <property type="nucleotide sequence ID" value="NZ_WFKI01000023.1"/>
</dbReference>
<dbReference type="EMBL" id="WFKJ01000022">
    <property type="protein sequence ID" value="KAB7890705.1"/>
    <property type="molecule type" value="Genomic_DNA"/>
</dbReference>
<feature type="coiled-coil region" evidence="5">
    <location>
        <begin position="193"/>
        <end position="220"/>
    </location>
</feature>
<keyword evidence="8" id="KW-0482">Metalloprotease</keyword>
<keyword evidence="2" id="KW-0479">Metal-binding</keyword>
<keyword evidence="10" id="KW-1185">Reference proteome</keyword>
<dbReference type="GO" id="GO:0008270">
    <property type="term" value="F:zinc ion binding"/>
    <property type="evidence" value="ECO:0007669"/>
    <property type="project" value="InterPro"/>
</dbReference>
<evidence type="ECO:0000256" key="2">
    <source>
        <dbReference type="ARBA" id="ARBA00022723"/>
    </source>
</evidence>
<evidence type="ECO:0000256" key="4">
    <source>
        <dbReference type="ARBA" id="ARBA00022833"/>
    </source>
</evidence>
<dbReference type="Proteomes" id="UP000472839">
    <property type="component" value="Unassembled WGS sequence"/>
</dbReference>
<dbReference type="InterPro" id="IPR001818">
    <property type="entry name" value="Pept_M10_metallopeptidase"/>
</dbReference>
<comment type="caution">
    <text evidence="8">The sequence shown here is derived from an EMBL/GenBank/DDBJ whole genome shotgun (WGS) entry which is preliminary data.</text>
</comment>